<comment type="caution">
    <text evidence="2">The sequence shown here is derived from an EMBL/GenBank/DDBJ whole genome shotgun (WGS) entry which is preliminary data.</text>
</comment>
<reference evidence="2 3" key="1">
    <citation type="journal article" date="2019" name="Philos. Trans. R. Soc. Lond., B, Biol. Sci.">
        <title>Ant behaviour and brain gene expression of defending hosts depend on the ecological success of the intruding social parasite.</title>
        <authorList>
            <person name="Kaur R."/>
            <person name="Stoldt M."/>
            <person name="Jongepier E."/>
            <person name="Feldmeyer B."/>
            <person name="Menzel F."/>
            <person name="Bornberg-Bauer E."/>
            <person name="Foitzik S."/>
        </authorList>
    </citation>
    <scope>NUCLEOTIDE SEQUENCE [LARGE SCALE GENOMIC DNA]</scope>
    <source>
        <tissue evidence="2">Whole body</tissue>
    </source>
</reference>
<accession>A0A4S2KS64</accession>
<feature type="transmembrane region" description="Helical" evidence="1">
    <location>
        <begin position="53"/>
        <end position="71"/>
    </location>
</feature>
<keyword evidence="3" id="KW-1185">Reference proteome</keyword>
<sequence>MYTRPEILTTACCRERSIALRSMESTSNHYYSITKRMLSLAGQWPYQERRTRLFLVSFVTATTVSMIVPMVP</sequence>
<keyword evidence="1" id="KW-0812">Transmembrane</keyword>
<keyword evidence="1" id="KW-1133">Transmembrane helix</keyword>
<keyword evidence="2" id="KW-0675">Receptor</keyword>
<keyword evidence="1" id="KW-0472">Membrane</keyword>
<evidence type="ECO:0000313" key="3">
    <source>
        <dbReference type="Proteomes" id="UP000310200"/>
    </source>
</evidence>
<proteinExistence type="predicted"/>
<organism evidence="2 3">
    <name type="scientific">Temnothorax longispinosus</name>
    <dbReference type="NCBI Taxonomy" id="300112"/>
    <lineage>
        <taxon>Eukaryota</taxon>
        <taxon>Metazoa</taxon>
        <taxon>Ecdysozoa</taxon>
        <taxon>Arthropoda</taxon>
        <taxon>Hexapoda</taxon>
        <taxon>Insecta</taxon>
        <taxon>Pterygota</taxon>
        <taxon>Neoptera</taxon>
        <taxon>Endopterygota</taxon>
        <taxon>Hymenoptera</taxon>
        <taxon>Apocrita</taxon>
        <taxon>Aculeata</taxon>
        <taxon>Formicoidea</taxon>
        <taxon>Formicidae</taxon>
        <taxon>Myrmicinae</taxon>
        <taxon>Temnothorax</taxon>
    </lineage>
</organism>
<dbReference type="Proteomes" id="UP000310200">
    <property type="component" value="Unassembled WGS sequence"/>
</dbReference>
<dbReference type="AlphaFoldDB" id="A0A4S2KS64"/>
<evidence type="ECO:0000313" key="2">
    <source>
        <dbReference type="EMBL" id="TGZ52813.1"/>
    </source>
</evidence>
<name>A0A4S2KS64_9HYME</name>
<protein>
    <submittedName>
        <fullName evidence="2">Odorant receptor</fullName>
    </submittedName>
</protein>
<evidence type="ECO:0000256" key="1">
    <source>
        <dbReference type="SAM" id="Phobius"/>
    </source>
</evidence>
<dbReference type="EMBL" id="QBLH01001181">
    <property type="protein sequence ID" value="TGZ52813.1"/>
    <property type="molecule type" value="Genomic_DNA"/>
</dbReference>
<gene>
    <name evidence="2" type="ORF">DBV15_12875</name>
</gene>